<evidence type="ECO:0000313" key="17">
    <source>
        <dbReference type="EMBL" id="PVU87889.1"/>
    </source>
</evidence>
<feature type="compositionally biased region" description="Low complexity" evidence="15">
    <location>
        <begin position="216"/>
        <end position="225"/>
    </location>
</feature>
<evidence type="ECO:0000313" key="18">
    <source>
        <dbReference type="Proteomes" id="UP000245383"/>
    </source>
</evidence>
<keyword evidence="8" id="KW-0227">DNA damage</keyword>
<dbReference type="PROSITE" id="PS51140">
    <property type="entry name" value="CUE"/>
    <property type="match status" value="1"/>
</dbReference>
<keyword evidence="14" id="KW-0539">Nucleus</keyword>
<dbReference type="GO" id="GO:0006281">
    <property type="term" value="P:DNA repair"/>
    <property type="evidence" value="ECO:0007669"/>
    <property type="project" value="UniProtKB-KW"/>
</dbReference>
<reference evidence="17 18" key="1">
    <citation type="journal article" date="2018" name="MBio">
        <title>Comparative Genomics Reveals the Core Gene Toolbox for the Fungus-Insect Symbiosis.</title>
        <authorList>
            <person name="Wang Y."/>
            <person name="Stata M."/>
            <person name="Wang W."/>
            <person name="Stajich J.E."/>
            <person name="White M.M."/>
            <person name="Moncalvo J.M."/>
        </authorList>
    </citation>
    <scope>NUCLEOTIDE SEQUENCE [LARGE SCALE GENOMIC DNA]</scope>
    <source>
        <strain evidence="17 18">SWE-8-4</strain>
    </source>
</reference>
<evidence type="ECO:0000256" key="15">
    <source>
        <dbReference type="SAM" id="MobiDB-lite"/>
    </source>
</evidence>
<evidence type="ECO:0000256" key="12">
    <source>
        <dbReference type="ARBA" id="ARBA00023125"/>
    </source>
</evidence>
<feature type="region of interest" description="Disordered" evidence="15">
    <location>
        <begin position="434"/>
        <end position="490"/>
    </location>
</feature>
<dbReference type="InterPro" id="IPR041803">
    <property type="entry name" value="DEF1_CUE"/>
</dbReference>
<keyword evidence="18" id="KW-1185">Reference proteome</keyword>
<comment type="caution">
    <text evidence="17">The sequence shown here is derived from an EMBL/GenBank/DDBJ whole genome shotgun (WGS) entry which is preliminary data.</text>
</comment>
<feature type="compositionally biased region" description="Low complexity" evidence="15">
    <location>
        <begin position="561"/>
        <end position="595"/>
    </location>
</feature>
<comment type="subcellular location">
    <subcellularLocation>
        <location evidence="3">Chromosome</location>
        <location evidence="3">Telomere</location>
    </subcellularLocation>
    <subcellularLocation>
        <location evidence="2">Cytoplasm</location>
    </subcellularLocation>
    <subcellularLocation>
        <location evidence="1">Nucleus</location>
    </subcellularLocation>
</comment>
<feature type="region of interest" description="Disordered" evidence="15">
    <location>
        <begin position="685"/>
        <end position="771"/>
    </location>
</feature>
<keyword evidence="13" id="KW-0234">DNA repair</keyword>
<dbReference type="AlphaFoldDB" id="A0A2T9Y6B6"/>
<keyword evidence="12" id="KW-0238">DNA-binding</keyword>
<organism evidence="17 18">
    <name type="scientific">Smittium simulii</name>
    <dbReference type="NCBI Taxonomy" id="133385"/>
    <lineage>
        <taxon>Eukaryota</taxon>
        <taxon>Fungi</taxon>
        <taxon>Fungi incertae sedis</taxon>
        <taxon>Zoopagomycota</taxon>
        <taxon>Kickxellomycotina</taxon>
        <taxon>Harpellomycetes</taxon>
        <taxon>Harpellales</taxon>
        <taxon>Legeriomycetaceae</taxon>
        <taxon>Smittium</taxon>
    </lineage>
</organism>
<keyword evidence="11" id="KW-0779">Telomere</keyword>
<dbReference type="GO" id="GO:0005634">
    <property type="term" value="C:nucleus"/>
    <property type="evidence" value="ECO:0007669"/>
    <property type="project" value="UniProtKB-SubCell"/>
</dbReference>
<evidence type="ECO:0000259" key="16">
    <source>
        <dbReference type="PROSITE" id="PS51140"/>
    </source>
</evidence>
<feature type="compositionally biased region" description="Low complexity" evidence="15">
    <location>
        <begin position="265"/>
        <end position="276"/>
    </location>
</feature>
<sequence>MSSVVPVLSATRAPRPNLNKTSRVKTPARFNKNKKSDNFPISNKNIDSTDLPLRNKYKLELQTLVEVFPNWTETDLYYALEEAEGDLEITIARISDGISCQWGEVKSRKDKLHDAKRAAKQSNKPFSSQATKAFSPRGSNISHKTTKNLQESSSTANTDRDSASANTTERGSTAADQDWLSSANNEQSSSSATTTDRDLDTSTNTVHGWGAAAKNSESTGWSSSSKTRQKDATVSKPQKSTALKSQKPSNSYKNNNTDQVDKNTSSHTPSSSSSVSWAKIAKRAIQTKPQQPKIDTKDLPLLDSSIEKISHKSVVSNEASELLDKDESKEDPEDVKQSGSTSSNPSSELEQLEPEPLIDDNTPLDSSGKESSALEQEAVTPATTLPEDKAADKSVQLTQKIGTPARIMQQKEAVVMPPGSHTIDQLGLKFGNLSTAQSSSQTKSTTSQEAPPPTAEPTESKKNAQETTTISEGSNAEQQSANNTETSASFSSAAHAQNALLAYAANQQQLQNQYQQSGMLAMPQGPLPNDFGSSVLYGVDANRANAMAYYNENFSQANPLSSNSQNKEESSSTTQNIASNPTNNTNTPSNISGTSLGMNSYPQQFQPNSYQGLSGLQMYSPFYYNIGMMQPGNQYHNPGIGSAYNQHFMKQNMFPMYPNNLQNLNMQQAQYQQLSMLQQQLQMSQNLAQNQAQQNSQPPSQPQQNPQQTKQAKQTQINSSNSSQHVGLNSQRTAQNPAVGQYGAYNMNTHSNNQQQPGNIPFDSEASQAQNAQQYGLSNAQIPGFFNSASKASPVAEPVISSIPNKDITNSGSAVSGNLNPNQPAAIIGGTTFYSNPQHPAYPSQVPAGYPGYSQSQQVLSPQQYYGNYGHNQQSSFVQSQPSSGTMSSVYNPKAQYHHSSALHNTNQQPQQPQSQQSQNGSYNPYNQLRSTQGYWAGQN</sequence>
<feature type="region of interest" description="Disordered" evidence="15">
    <location>
        <begin position="111"/>
        <end position="406"/>
    </location>
</feature>
<feature type="compositionally biased region" description="Polar residues" evidence="15">
    <location>
        <begin position="746"/>
        <end position="758"/>
    </location>
</feature>
<evidence type="ECO:0000256" key="11">
    <source>
        <dbReference type="ARBA" id="ARBA00022895"/>
    </source>
</evidence>
<keyword evidence="7" id="KW-0963">Cytoplasm</keyword>
<feature type="region of interest" description="Disordered" evidence="15">
    <location>
        <begin position="1"/>
        <end position="45"/>
    </location>
</feature>
<dbReference type="GO" id="GO:0000781">
    <property type="term" value="C:chromosome, telomeric region"/>
    <property type="evidence" value="ECO:0007669"/>
    <property type="project" value="UniProtKB-SubCell"/>
</dbReference>
<evidence type="ECO:0000256" key="8">
    <source>
        <dbReference type="ARBA" id="ARBA00022763"/>
    </source>
</evidence>
<name>A0A2T9Y6B6_9FUNG</name>
<feature type="compositionally biased region" description="Low complexity" evidence="15">
    <location>
        <begin position="434"/>
        <end position="449"/>
    </location>
</feature>
<feature type="compositionally biased region" description="Basic and acidic residues" evidence="15">
    <location>
        <begin position="294"/>
        <end position="310"/>
    </location>
</feature>
<feature type="region of interest" description="Disordered" evidence="15">
    <location>
        <begin position="865"/>
        <end position="940"/>
    </location>
</feature>
<evidence type="ECO:0000256" key="9">
    <source>
        <dbReference type="ARBA" id="ARBA00022786"/>
    </source>
</evidence>
<feature type="compositionally biased region" description="Polar residues" evidence="15">
    <location>
        <begin position="929"/>
        <end position="940"/>
    </location>
</feature>
<feature type="compositionally biased region" description="Low complexity" evidence="15">
    <location>
        <begin position="907"/>
        <end position="928"/>
    </location>
</feature>
<feature type="compositionally biased region" description="Polar residues" evidence="15">
    <location>
        <begin position="363"/>
        <end position="374"/>
    </location>
</feature>
<evidence type="ECO:0000256" key="7">
    <source>
        <dbReference type="ARBA" id="ARBA00022490"/>
    </source>
</evidence>
<evidence type="ECO:0000256" key="3">
    <source>
        <dbReference type="ARBA" id="ARBA00004574"/>
    </source>
</evidence>
<evidence type="ECO:0000256" key="10">
    <source>
        <dbReference type="ARBA" id="ARBA00022843"/>
    </source>
</evidence>
<evidence type="ECO:0000256" key="5">
    <source>
        <dbReference type="ARBA" id="ARBA00020536"/>
    </source>
</evidence>
<comment type="similarity">
    <text evidence="4">Belongs to the DEF1 family.</text>
</comment>
<proteinExistence type="inferred from homology"/>
<feature type="compositionally biased region" description="Polar residues" evidence="15">
    <location>
        <begin position="235"/>
        <end position="258"/>
    </location>
</feature>
<evidence type="ECO:0000256" key="4">
    <source>
        <dbReference type="ARBA" id="ARBA00005491"/>
    </source>
</evidence>
<dbReference type="Proteomes" id="UP000245383">
    <property type="component" value="Unassembled WGS sequence"/>
</dbReference>
<evidence type="ECO:0000256" key="14">
    <source>
        <dbReference type="ARBA" id="ARBA00023242"/>
    </source>
</evidence>
<dbReference type="EMBL" id="MBFR01000433">
    <property type="protein sequence ID" value="PVU87889.1"/>
    <property type="molecule type" value="Genomic_DNA"/>
</dbReference>
<dbReference type="STRING" id="133385.A0A2T9Y6B6"/>
<feature type="compositionally biased region" description="Polar residues" evidence="15">
    <location>
        <begin position="120"/>
        <end position="175"/>
    </location>
</feature>
<dbReference type="GO" id="GO:0003677">
    <property type="term" value="F:DNA binding"/>
    <property type="evidence" value="ECO:0007669"/>
    <property type="project" value="UniProtKB-KW"/>
</dbReference>
<evidence type="ECO:0000256" key="2">
    <source>
        <dbReference type="ARBA" id="ARBA00004496"/>
    </source>
</evidence>
<feature type="region of interest" description="Disordered" evidence="15">
    <location>
        <begin position="557"/>
        <end position="603"/>
    </location>
</feature>
<keyword evidence="6" id="KW-0158">Chromosome</keyword>
<dbReference type="InterPro" id="IPR003892">
    <property type="entry name" value="CUE"/>
</dbReference>
<evidence type="ECO:0000256" key="1">
    <source>
        <dbReference type="ARBA" id="ARBA00004123"/>
    </source>
</evidence>
<evidence type="ECO:0000256" key="6">
    <source>
        <dbReference type="ARBA" id="ARBA00022454"/>
    </source>
</evidence>
<keyword evidence="10" id="KW-0832">Ubl conjugation</keyword>
<keyword evidence="9" id="KW-0833">Ubl conjugation pathway</keyword>
<feature type="compositionally biased region" description="Polar residues" evidence="15">
    <location>
        <begin position="465"/>
        <end position="490"/>
    </location>
</feature>
<feature type="compositionally biased region" description="Low complexity" evidence="15">
    <location>
        <begin position="685"/>
        <end position="716"/>
    </location>
</feature>
<accession>A0A2T9Y6B6</accession>
<evidence type="ECO:0000256" key="13">
    <source>
        <dbReference type="ARBA" id="ARBA00023204"/>
    </source>
</evidence>
<dbReference type="GO" id="GO:0043130">
    <property type="term" value="F:ubiquitin binding"/>
    <property type="evidence" value="ECO:0007669"/>
    <property type="project" value="InterPro"/>
</dbReference>
<dbReference type="Pfam" id="PF02845">
    <property type="entry name" value="CUE"/>
    <property type="match status" value="1"/>
</dbReference>
<feature type="compositionally biased region" description="Low complexity" evidence="15">
    <location>
        <begin position="865"/>
        <end position="884"/>
    </location>
</feature>
<dbReference type="OrthoDB" id="5396806at2759"/>
<dbReference type="GO" id="GO:0005737">
    <property type="term" value="C:cytoplasm"/>
    <property type="evidence" value="ECO:0007669"/>
    <property type="project" value="UniProtKB-SubCell"/>
</dbReference>
<feature type="compositionally biased region" description="Low complexity" evidence="15">
    <location>
        <begin position="181"/>
        <end position="194"/>
    </location>
</feature>
<feature type="compositionally biased region" description="Polar residues" evidence="15">
    <location>
        <begin position="717"/>
        <end position="738"/>
    </location>
</feature>
<protein>
    <recommendedName>
        <fullName evidence="5">RNA polymerase II degradation factor 1</fullName>
    </recommendedName>
</protein>
<dbReference type="CDD" id="cd14368">
    <property type="entry name" value="CUE_DEF1_like"/>
    <property type="match status" value="1"/>
</dbReference>
<gene>
    <name evidence="17" type="ORF">BB561_006136</name>
</gene>
<feature type="domain" description="CUE" evidence="16">
    <location>
        <begin position="56"/>
        <end position="99"/>
    </location>
</feature>